<gene>
    <name evidence="2" type="ORF">EVAR_95647_1</name>
</gene>
<reference evidence="2 3" key="1">
    <citation type="journal article" date="2019" name="Commun. Biol.">
        <title>The bagworm genome reveals a unique fibroin gene that provides high tensile strength.</title>
        <authorList>
            <person name="Kono N."/>
            <person name="Nakamura H."/>
            <person name="Ohtoshi R."/>
            <person name="Tomita M."/>
            <person name="Numata K."/>
            <person name="Arakawa K."/>
        </authorList>
    </citation>
    <scope>NUCLEOTIDE SEQUENCE [LARGE SCALE GENOMIC DNA]</scope>
</reference>
<protein>
    <submittedName>
        <fullName evidence="2">Uncharacterized protein</fullName>
    </submittedName>
</protein>
<feature type="compositionally biased region" description="Polar residues" evidence="1">
    <location>
        <begin position="72"/>
        <end position="83"/>
    </location>
</feature>
<evidence type="ECO:0000256" key="1">
    <source>
        <dbReference type="SAM" id="MobiDB-lite"/>
    </source>
</evidence>
<name>A0A4C2AEV0_EUMVA</name>
<dbReference type="AlphaFoldDB" id="A0A4C2AEV0"/>
<organism evidence="2 3">
    <name type="scientific">Eumeta variegata</name>
    <name type="common">Bagworm moth</name>
    <name type="synonym">Eumeta japonica</name>
    <dbReference type="NCBI Taxonomy" id="151549"/>
    <lineage>
        <taxon>Eukaryota</taxon>
        <taxon>Metazoa</taxon>
        <taxon>Ecdysozoa</taxon>
        <taxon>Arthropoda</taxon>
        <taxon>Hexapoda</taxon>
        <taxon>Insecta</taxon>
        <taxon>Pterygota</taxon>
        <taxon>Neoptera</taxon>
        <taxon>Endopterygota</taxon>
        <taxon>Lepidoptera</taxon>
        <taxon>Glossata</taxon>
        <taxon>Ditrysia</taxon>
        <taxon>Tineoidea</taxon>
        <taxon>Psychidae</taxon>
        <taxon>Oiketicinae</taxon>
        <taxon>Eumeta</taxon>
    </lineage>
</organism>
<proteinExistence type="predicted"/>
<evidence type="ECO:0000313" key="2">
    <source>
        <dbReference type="EMBL" id="GBP97833.1"/>
    </source>
</evidence>
<keyword evidence="3" id="KW-1185">Reference proteome</keyword>
<dbReference type="EMBL" id="BGZK01003012">
    <property type="protein sequence ID" value="GBP97833.1"/>
    <property type="molecule type" value="Genomic_DNA"/>
</dbReference>
<comment type="caution">
    <text evidence="2">The sequence shown here is derived from an EMBL/GenBank/DDBJ whole genome shotgun (WGS) entry which is preliminary data.</text>
</comment>
<accession>A0A4C2AEV0</accession>
<dbReference type="Proteomes" id="UP000299102">
    <property type="component" value="Unassembled WGS sequence"/>
</dbReference>
<evidence type="ECO:0000313" key="3">
    <source>
        <dbReference type="Proteomes" id="UP000299102"/>
    </source>
</evidence>
<sequence>MNLYYKTGRAMEFFTCICRHAGLFHRLIITSAESTSPDEKYNDASARAERYYEAFSVSDIELSRRPGRKQHAQSYPSSDLGTGSSRRPRWRSDSWREPNVLSDACGEFSLS</sequence>
<feature type="region of interest" description="Disordered" evidence="1">
    <location>
        <begin position="62"/>
        <end position="93"/>
    </location>
</feature>